<dbReference type="Proteomes" id="UP000179179">
    <property type="component" value="Unassembled WGS sequence"/>
</dbReference>
<protein>
    <submittedName>
        <fullName evidence="2">Uncharacterized protein</fullName>
    </submittedName>
</protein>
<dbReference type="GeneID" id="34446239"/>
<feature type="compositionally biased region" description="Basic residues" evidence="1">
    <location>
        <begin position="147"/>
        <end position="160"/>
    </location>
</feature>
<evidence type="ECO:0000256" key="1">
    <source>
        <dbReference type="SAM" id="MobiDB-lite"/>
    </source>
</evidence>
<sequence>MSPSKRALNRPKKRTLVRWDVDADLLDNLNELLLLTVQSVCNNQSIRIPWSEVASTMKNNVTEGAIVQHLAKLRSRRVDAGKEVPPPLRRGGVGSSSKSSGNAPTRAAAGAKAYLSAPHSLGSEEDERQEMSFHDDTSSDEDYIDKSRRKSRPKKQPHKPQPREAIPIKSDDEEMDDSNDGLGELLVPGAEFLQYPNEQELPSETISPGASENTKSKLVTLRYRQPVGNVYNDFTTAYAHSVATAVNAYGNTPYQAHYQQLLEPSLDMENHYMHGYHPIMGMSVGVPEDAVTNLTSLGESQDFHNATYAGYHHPAYYHSTDDSIGGALYSENYQYLHGNYVESNEDLAMETQDNLVMKIE</sequence>
<evidence type="ECO:0000313" key="2">
    <source>
        <dbReference type="EMBL" id="OGM48143.1"/>
    </source>
</evidence>
<proteinExistence type="predicted"/>
<reference evidence="2 3" key="1">
    <citation type="journal article" date="2016" name="Genome Biol. Evol.">
        <title>Draft genome sequence of an aflatoxigenic Aspergillus species, A. bombycis.</title>
        <authorList>
            <person name="Moore G.G."/>
            <person name="Mack B.M."/>
            <person name="Beltz S.B."/>
            <person name="Gilbert M.K."/>
        </authorList>
    </citation>
    <scope>NUCLEOTIDE SEQUENCE [LARGE SCALE GENOMIC DNA]</scope>
    <source>
        <strain evidence="3">NRRL 26010</strain>
    </source>
</reference>
<dbReference type="STRING" id="109264.A0A1F8A8Z1"/>
<dbReference type="OrthoDB" id="3903267at2759"/>
<dbReference type="RefSeq" id="XP_022391860.1">
    <property type="nucleotide sequence ID" value="XM_022529979.1"/>
</dbReference>
<dbReference type="EMBL" id="LYCR01000018">
    <property type="protein sequence ID" value="OGM48143.1"/>
    <property type="molecule type" value="Genomic_DNA"/>
</dbReference>
<keyword evidence="3" id="KW-1185">Reference proteome</keyword>
<name>A0A1F8A8Z1_9EURO</name>
<evidence type="ECO:0000313" key="3">
    <source>
        <dbReference type="Proteomes" id="UP000179179"/>
    </source>
</evidence>
<comment type="caution">
    <text evidence="2">The sequence shown here is derived from an EMBL/GenBank/DDBJ whole genome shotgun (WGS) entry which is preliminary data.</text>
</comment>
<gene>
    <name evidence="2" type="ORF">ABOM_002849</name>
</gene>
<feature type="region of interest" description="Disordered" evidence="1">
    <location>
        <begin position="77"/>
        <end position="184"/>
    </location>
</feature>
<dbReference type="AlphaFoldDB" id="A0A1F8A8Z1"/>
<organism evidence="2 3">
    <name type="scientific">Aspergillus bombycis</name>
    <dbReference type="NCBI Taxonomy" id="109264"/>
    <lineage>
        <taxon>Eukaryota</taxon>
        <taxon>Fungi</taxon>
        <taxon>Dikarya</taxon>
        <taxon>Ascomycota</taxon>
        <taxon>Pezizomycotina</taxon>
        <taxon>Eurotiomycetes</taxon>
        <taxon>Eurotiomycetidae</taxon>
        <taxon>Eurotiales</taxon>
        <taxon>Aspergillaceae</taxon>
        <taxon>Aspergillus</taxon>
    </lineage>
</organism>
<accession>A0A1F8A8Z1</accession>